<feature type="domain" description="Kinesin motor" evidence="5">
    <location>
        <begin position="1"/>
        <end position="296"/>
    </location>
</feature>
<dbReference type="InterPro" id="IPR027417">
    <property type="entry name" value="P-loop_NTPase"/>
</dbReference>
<keyword evidence="1 3" id="KW-0547">Nucleotide-binding</keyword>
<evidence type="ECO:0000313" key="7">
    <source>
        <dbReference type="Proteomes" id="UP000664859"/>
    </source>
</evidence>
<feature type="binding site" evidence="3">
    <location>
        <begin position="43"/>
        <end position="50"/>
    </location>
    <ligand>
        <name>ATP</name>
        <dbReference type="ChEBI" id="CHEBI:30616"/>
    </ligand>
</feature>
<name>A0A836CCB8_9STRA</name>
<dbReference type="PROSITE" id="PS00411">
    <property type="entry name" value="KINESIN_MOTOR_1"/>
    <property type="match status" value="1"/>
</dbReference>
<proteinExistence type="inferred from homology"/>
<keyword evidence="6" id="KW-0378">Hydrolase</keyword>
<gene>
    <name evidence="6" type="ORF">JKP88DRAFT_256588</name>
</gene>
<dbReference type="SMART" id="SM00129">
    <property type="entry name" value="KISc"/>
    <property type="match status" value="1"/>
</dbReference>
<keyword evidence="2 3" id="KW-0067">ATP-binding</keyword>
<dbReference type="Proteomes" id="UP000664859">
    <property type="component" value="Unassembled WGS sequence"/>
</dbReference>
<organism evidence="6 7">
    <name type="scientific">Tribonema minus</name>
    <dbReference type="NCBI Taxonomy" id="303371"/>
    <lineage>
        <taxon>Eukaryota</taxon>
        <taxon>Sar</taxon>
        <taxon>Stramenopiles</taxon>
        <taxon>Ochrophyta</taxon>
        <taxon>PX clade</taxon>
        <taxon>Xanthophyceae</taxon>
        <taxon>Tribonematales</taxon>
        <taxon>Tribonemataceae</taxon>
        <taxon>Tribonema</taxon>
    </lineage>
</organism>
<dbReference type="PRINTS" id="PR00380">
    <property type="entry name" value="KINESINHEAVY"/>
</dbReference>
<keyword evidence="7" id="KW-1185">Reference proteome</keyword>
<keyword evidence="3 4" id="KW-0505">Motor protein</keyword>
<dbReference type="GO" id="GO:0005874">
    <property type="term" value="C:microtubule"/>
    <property type="evidence" value="ECO:0007669"/>
    <property type="project" value="UniProtKB-KW"/>
</dbReference>
<dbReference type="AlphaFoldDB" id="A0A836CCB8"/>
<evidence type="ECO:0000256" key="2">
    <source>
        <dbReference type="ARBA" id="ARBA00022840"/>
    </source>
</evidence>
<dbReference type="PROSITE" id="PS50067">
    <property type="entry name" value="KINESIN_MOTOR_2"/>
    <property type="match status" value="1"/>
</dbReference>
<dbReference type="GO" id="GO:0007018">
    <property type="term" value="P:microtubule-based movement"/>
    <property type="evidence" value="ECO:0007669"/>
    <property type="project" value="InterPro"/>
</dbReference>
<comment type="caution">
    <text evidence="6">The sequence shown here is derived from an EMBL/GenBank/DDBJ whole genome shotgun (WGS) entry which is preliminary data.</text>
</comment>
<comment type="similarity">
    <text evidence="3 4">Belongs to the TRAFAC class myosin-kinesin ATPase superfamily. Kinesin family.</text>
</comment>
<evidence type="ECO:0000256" key="1">
    <source>
        <dbReference type="ARBA" id="ARBA00022741"/>
    </source>
</evidence>
<dbReference type="GO" id="GO:0005871">
    <property type="term" value="C:kinesin complex"/>
    <property type="evidence" value="ECO:0007669"/>
    <property type="project" value="TreeGrafter"/>
</dbReference>
<dbReference type="GO" id="GO:0016887">
    <property type="term" value="F:ATP hydrolysis activity"/>
    <property type="evidence" value="ECO:0007669"/>
    <property type="project" value="TreeGrafter"/>
</dbReference>
<dbReference type="InterPro" id="IPR001752">
    <property type="entry name" value="Kinesin_motor_dom"/>
</dbReference>
<dbReference type="Pfam" id="PF00225">
    <property type="entry name" value="Kinesin"/>
    <property type="match status" value="1"/>
</dbReference>
<evidence type="ECO:0000256" key="4">
    <source>
        <dbReference type="RuleBase" id="RU000394"/>
    </source>
</evidence>
<dbReference type="InterPro" id="IPR036961">
    <property type="entry name" value="Kinesin_motor_dom_sf"/>
</dbReference>
<dbReference type="PANTHER" id="PTHR24115:SF418">
    <property type="entry name" value="KINESIN-LIKE PROTEIN KIF12"/>
    <property type="match status" value="1"/>
</dbReference>
<dbReference type="OrthoDB" id="3176171at2759"/>
<sequence>MAYKSSRAFGPATTQAQFFAQSGVTSLLDDALQGMSTTLFAHGQTGSGKTHTILGGEGASGAAPYQADHPLGILPRALNYIFQKIAAQQQQRGGRGGAARFAVRISCLEIYQETVFDLMLRGGGGGGGGGGSAAFPRRQSLSVREHPALGFFVDGLSCAPVRGEAEATALVSCALAHRRVGAHCLNARSNRSHTMVTLYVDALSPADGAHRYGRVTFVDLAGSERLKITDPSGVAHREACSINRSLYTLGKVVQGINRGLGVGSVPFRDSKLTRLLIGSLGGKGRTLASARASMRM</sequence>
<keyword evidence="4" id="KW-0493">Microtubule</keyword>
<dbReference type="EMBL" id="JAFCMP010000445">
    <property type="protein sequence ID" value="KAG5179858.1"/>
    <property type="molecule type" value="Genomic_DNA"/>
</dbReference>
<reference evidence="6" key="1">
    <citation type="submission" date="2021-02" db="EMBL/GenBank/DDBJ databases">
        <title>First Annotated Genome of the Yellow-green Alga Tribonema minus.</title>
        <authorList>
            <person name="Mahan K.M."/>
        </authorList>
    </citation>
    <scope>NUCLEOTIDE SEQUENCE</scope>
    <source>
        <strain evidence="6">UTEX B ZZ1240</strain>
    </source>
</reference>
<dbReference type="Gene3D" id="3.40.850.10">
    <property type="entry name" value="Kinesin motor domain"/>
    <property type="match status" value="1"/>
</dbReference>
<dbReference type="GO" id="GO:0003777">
    <property type="term" value="F:microtubule motor activity"/>
    <property type="evidence" value="ECO:0007669"/>
    <property type="project" value="InterPro"/>
</dbReference>
<accession>A0A836CCB8</accession>
<dbReference type="InterPro" id="IPR027640">
    <property type="entry name" value="Kinesin-like_fam"/>
</dbReference>
<dbReference type="InterPro" id="IPR019821">
    <property type="entry name" value="Kinesin_motor_CS"/>
</dbReference>
<evidence type="ECO:0000313" key="6">
    <source>
        <dbReference type="EMBL" id="KAG5179858.1"/>
    </source>
</evidence>
<evidence type="ECO:0000256" key="3">
    <source>
        <dbReference type="PROSITE-ProRule" id="PRU00283"/>
    </source>
</evidence>
<dbReference type="SUPFAM" id="SSF52540">
    <property type="entry name" value="P-loop containing nucleoside triphosphate hydrolases"/>
    <property type="match status" value="1"/>
</dbReference>
<protein>
    <recommendedName>
        <fullName evidence="4">Kinesin-like protein</fullName>
    </recommendedName>
</protein>
<dbReference type="GO" id="GO:0005524">
    <property type="term" value="F:ATP binding"/>
    <property type="evidence" value="ECO:0007669"/>
    <property type="project" value="UniProtKB-UniRule"/>
</dbReference>
<evidence type="ECO:0000259" key="5">
    <source>
        <dbReference type="PROSITE" id="PS50067"/>
    </source>
</evidence>
<dbReference type="GO" id="GO:0008017">
    <property type="term" value="F:microtubule binding"/>
    <property type="evidence" value="ECO:0007669"/>
    <property type="project" value="InterPro"/>
</dbReference>
<dbReference type="PANTHER" id="PTHR24115">
    <property type="entry name" value="KINESIN-RELATED"/>
    <property type="match status" value="1"/>
</dbReference>